<dbReference type="RefSeq" id="XP_005828105.1">
    <property type="nucleotide sequence ID" value="XM_005828048.1"/>
</dbReference>
<evidence type="ECO:0000256" key="1">
    <source>
        <dbReference type="ARBA" id="ARBA00023117"/>
    </source>
</evidence>
<dbReference type="STRING" id="905079.L1IZ67"/>
<sequence length="71" mass="7909">VEPDRAGLKDYLNVVKVPMDLGTVLNKILANEYESHGSAMRDIRQVWSNARLYHGKGAPVTKAADHLETTF</sequence>
<feature type="non-terminal residue" evidence="4">
    <location>
        <position position="1"/>
    </location>
</feature>
<evidence type="ECO:0000313" key="4">
    <source>
        <dbReference type="EMBL" id="EKX41125.1"/>
    </source>
</evidence>
<dbReference type="OrthoDB" id="21449at2759"/>
<protein>
    <recommendedName>
        <fullName evidence="3">Bromo domain-containing protein</fullName>
    </recommendedName>
</protein>
<evidence type="ECO:0000259" key="3">
    <source>
        <dbReference type="PROSITE" id="PS50014"/>
    </source>
</evidence>
<evidence type="ECO:0000313" key="5">
    <source>
        <dbReference type="EnsemblProtists" id="EKX41125"/>
    </source>
</evidence>
<dbReference type="Pfam" id="PF00439">
    <property type="entry name" value="Bromodomain"/>
    <property type="match status" value="1"/>
</dbReference>
<name>L1IZ67_GUITC</name>
<dbReference type="AlphaFoldDB" id="L1IZ67"/>
<feature type="non-terminal residue" evidence="4">
    <location>
        <position position="71"/>
    </location>
</feature>
<dbReference type="GeneID" id="17297773"/>
<reference evidence="6" key="2">
    <citation type="submission" date="2012-11" db="EMBL/GenBank/DDBJ databases">
        <authorList>
            <person name="Kuo A."/>
            <person name="Curtis B.A."/>
            <person name="Tanifuji G."/>
            <person name="Burki F."/>
            <person name="Gruber A."/>
            <person name="Irimia M."/>
            <person name="Maruyama S."/>
            <person name="Arias M.C."/>
            <person name="Ball S.G."/>
            <person name="Gile G.H."/>
            <person name="Hirakawa Y."/>
            <person name="Hopkins J.F."/>
            <person name="Rensing S.A."/>
            <person name="Schmutz J."/>
            <person name="Symeonidi A."/>
            <person name="Elias M."/>
            <person name="Eveleigh R.J."/>
            <person name="Herman E.K."/>
            <person name="Klute M.J."/>
            <person name="Nakayama T."/>
            <person name="Obornik M."/>
            <person name="Reyes-Prieto A."/>
            <person name="Armbrust E.V."/>
            <person name="Aves S.J."/>
            <person name="Beiko R.G."/>
            <person name="Coutinho P."/>
            <person name="Dacks J.B."/>
            <person name="Durnford D.G."/>
            <person name="Fast N.M."/>
            <person name="Green B.R."/>
            <person name="Grisdale C."/>
            <person name="Hempe F."/>
            <person name="Henrissat B."/>
            <person name="Hoppner M.P."/>
            <person name="Ishida K.-I."/>
            <person name="Kim E."/>
            <person name="Koreny L."/>
            <person name="Kroth P.G."/>
            <person name="Liu Y."/>
            <person name="Malik S.-B."/>
            <person name="Maier U.G."/>
            <person name="McRose D."/>
            <person name="Mock T."/>
            <person name="Neilson J.A."/>
            <person name="Onodera N.T."/>
            <person name="Poole A.M."/>
            <person name="Pritham E.J."/>
            <person name="Richards T.A."/>
            <person name="Rocap G."/>
            <person name="Roy S.W."/>
            <person name="Sarai C."/>
            <person name="Schaack S."/>
            <person name="Shirato S."/>
            <person name="Slamovits C.H."/>
            <person name="Spencer D.F."/>
            <person name="Suzuki S."/>
            <person name="Worden A.Z."/>
            <person name="Zauner S."/>
            <person name="Barry K."/>
            <person name="Bell C."/>
            <person name="Bharti A.K."/>
            <person name="Crow J.A."/>
            <person name="Grimwood J."/>
            <person name="Kramer R."/>
            <person name="Lindquist E."/>
            <person name="Lucas S."/>
            <person name="Salamov A."/>
            <person name="McFadden G.I."/>
            <person name="Lane C.E."/>
            <person name="Keeling P.J."/>
            <person name="Gray M.W."/>
            <person name="Grigoriev I.V."/>
            <person name="Archibald J.M."/>
        </authorList>
    </citation>
    <scope>NUCLEOTIDE SEQUENCE</scope>
    <source>
        <strain evidence="6">CCMP2712</strain>
    </source>
</reference>
<keyword evidence="6" id="KW-1185">Reference proteome</keyword>
<dbReference type="HOGENOM" id="CLU_129458_4_1_1"/>
<evidence type="ECO:0000256" key="2">
    <source>
        <dbReference type="PROSITE-ProRule" id="PRU00035"/>
    </source>
</evidence>
<gene>
    <name evidence="4" type="ORF">GUITHDRAFT_49431</name>
</gene>
<dbReference type="EMBL" id="JH993026">
    <property type="protein sequence ID" value="EKX41125.1"/>
    <property type="molecule type" value="Genomic_DNA"/>
</dbReference>
<dbReference type="PRINTS" id="PR00503">
    <property type="entry name" value="BROMODOMAIN"/>
</dbReference>
<reference evidence="4 6" key="1">
    <citation type="journal article" date="2012" name="Nature">
        <title>Algal genomes reveal evolutionary mosaicism and the fate of nucleomorphs.</title>
        <authorList>
            <consortium name="DOE Joint Genome Institute"/>
            <person name="Curtis B.A."/>
            <person name="Tanifuji G."/>
            <person name="Burki F."/>
            <person name="Gruber A."/>
            <person name="Irimia M."/>
            <person name="Maruyama S."/>
            <person name="Arias M.C."/>
            <person name="Ball S.G."/>
            <person name="Gile G.H."/>
            <person name="Hirakawa Y."/>
            <person name="Hopkins J.F."/>
            <person name="Kuo A."/>
            <person name="Rensing S.A."/>
            <person name="Schmutz J."/>
            <person name="Symeonidi A."/>
            <person name="Elias M."/>
            <person name="Eveleigh R.J."/>
            <person name="Herman E.K."/>
            <person name="Klute M.J."/>
            <person name="Nakayama T."/>
            <person name="Obornik M."/>
            <person name="Reyes-Prieto A."/>
            <person name="Armbrust E.V."/>
            <person name="Aves S.J."/>
            <person name="Beiko R.G."/>
            <person name="Coutinho P."/>
            <person name="Dacks J.B."/>
            <person name="Durnford D.G."/>
            <person name="Fast N.M."/>
            <person name="Green B.R."/>
            <person name="Grisdale C.J."/>
            <person name="Hempel F."/>
            <person name="Henrissat B."/>
            <person name="Hoppner M.P."/>
            <person name="Ishida K."/>
            <person name="Kim E."/>
            <person name="Koreny L."/>
            <person name="Kroth P.G."/>
            <person name="Liu Y."/>
            <person name="Malik S.B."/>
            <person name="Maier U.G."/>
            <person name="McRose D."/>
            <person name="Mock T."/>
            <person name="Neilson J.A."/>
            <person name="Onodera N.T."/>
            <person name="Poole A.M."/>
            <person name="Pritham E.J."/>
            <person name="Richards T.A."/>
            <person name="Rocap G."/>
            <person name="Roy S.W."/>
            <person name="Sarai C."/>
            <person name="Schaack S."/>
            <person name="Shirato S."/>
            <person name="Slamovits C.H."/>
            <person name="Spencer D.F."/>
            <person name="Suzuki S."/>
            <person name="Worden A.Z."/>
            <person name="Zauner S."/>
            <person name="Barry K."/>
            <person name="Bell C."/>
            <person name="Bharti A.K."/>
            <person name="Crow J.A."/>
            <person name="Grimwood J."/>
            <person name="Kramer R."/>
            <person name="Lindquist E."/>
            <person name="Lucas S."/>
            <person name="Salamov A."/>
            <person name="McFadden G.I."/>
            <person name="Lane C.E."/>
            <person name="Keeling P.J."/>
            <person name="Gray M.W."/>
            <person name="Grigoriev I.V."/>
            <person name="Archibald J.M."/>
        </authorList>
    </citation>
    <scope>NUCLEOTIDE SEQUENCE</scope>
    <source>
        <strain evidence="4 6">CCMP2712</strain>
    </source>
</reference>
<dbReference type="PaxDb" id="55529-EKX41125"/>
<dbReference type="PROSITE" id="PS50014">
    <property type="entry name" value="BROMODOMAIN_2"/>
    <property type="match status" value="1"/>
</dbReference>
<reference evidence="5" key="3">
    <citation type="submission" date="2016-03" db="UniProtKB">
        <authorList>
            <consortium name="EnsemblProtists"/>
        </authorList>
    </citation>
    <scope>IDENTIFICATION</scope>
</reference>
<dbReference type="Gene3D" id="1.20.920.10">
    <property type="entry name" value="Bromodomain-like"/>
    <property type="match status" value="1"/>
</dbReference>
<evidence type="ECO:0000313" key="6">
    <source>
        <dbReference type="Proteomes" id="UP000011087"/>
    </source>
</evidence>
<dbReference type="InterPro" id="IPR001487">
    <property type="entry name" value="Bromodomain"/>
</dbReference>
<dbReference type="Proteomes" id="UP000011087">
    <property type="component" value="Unassembled WGS sequence"/>
</dbReference>
<dbReference type="KEGG" id="gtt:GUITHDRAFT_49431"/>
<proteinExistence type="predicted"/>
<dbReference type="PANTHER" id="PTHR45926">
    <property type="entry name" value="OSJNBA0053K19.4 PROTEIN"/>
    <property type="match status" value="1"/>
</dbReference>
<dbReference type="InterPro" id="IPR036427">
    <property type="entry name" value="Bromodomain-like_sf"/>
</dbReference>
<feature type="domain" description="Bromo" evidence="3">
    <location>
        <begin position="1"/>
        <end position="61"/>
    </location>
</feature>
<organism evidence="4">
    <name type="scientific">Guillardia theta (strain CCMP2712)</name>
    <name type="common">Cryptophyte</name>
    <dbReference type="NCBI Taxonomy" id="905079"/>
    <lineage>
        <taxon>Eukaryota</taxon>
        <taxon>Cryptophyceae</taxon>
        <taxon>Pyrenomonadales</taxon>
        <taxon>Geminigeraceae</taxon>
        <taxon>Guillardia</taxon>
    </lineage>
</organism>
<dbReference type="EnsemblProtists" id="EKX41125">
    <property type="protein sequence ID" value="EKX41125"/>
    <property type="gene ID" value="GUITHDRAFT_49431"/>
</dbReference>
<accession>L1IZ67</accession>
<keyword evidence="1 2" id="KW-0103">Bromodomain</keyword>
<dbReference type="SUPFAM" id="SSF47370">
    <property type="entry name" value="Bromodomain"/>
    <property type="match status" value="1"/>
</dbReference>
<dbReference type="CDD" id="cd04369">
    <property type="entry name" value="Bromodomain"/>
    <property type="match status" value="1"/>
</dbReference>